<sequence>MAENEAAPKAGASTSGIEPSVLFCEGERKNVNVLVADGNTINQNIILRTIKKLGFSASVVDNGKQALEYLMEAMDGRRARPGIILMDVQMPVMDGYQAARTIRTQISFEDFPEVRNVPIIGMSEFETRGDQDKCHEAGMDEFMPKPVDRELLEKTLTKWILAGKQNLETPTRYQHVKDSSVGQSRFPDHGLPPQSSLIPPTPPYIPPFQLTNNPLSNETSIETPLSGHTEYPFPLLNSEFNILEGINLVSSRTGTTAKSPSEADQVRATASASLTGQLRPSSARRRLTKEARGSPEIIAKEGLGVSADKAPKWEVHSWFSAGYAHFKLKWDLVEFVKTELPSPQALESVLTDDAEELLDMFPYAEAHYDGGAAAHRAIKPAMDMELPESAQTPEMKTFSQLLSEFFAYITNITDQQMGSGVKEKKGLVGYEFKKIAEEREHIFSKRASIDE</sequence>
<dbReference type="PANTHER" id="PTHR45339:SF1">
    <property type="entry name" value="HYBRID SIGNAL TRANSDUCTION HISTIDINE KINASE J"/>
    <property type="match status" value="1"/>
</dbReference>
<reference evidence="6" key="1">
    <citation type="submission" date="2020-04" db="EMBL/GenBank/DDBJ databases">
        <title>Genome Assembly and Annotation of Botryosphaeria dothidea sdau 11-99, a Latent Pathogen of Apple Fruit Ring Rot in China.</title>
        <authorList>
            <person name="Yu C."/>
            <person name="Diao Y."/>
            <person name="Lu Q."/>
            <person name="Zhao J."/>
            <person name="Cui S."/>
            <person name="Peng C."/>
            <person name="He B."/>
            <person name="Liu H."/>
        </authorList>
    </citation>
    <scope>NUCLEOTIDE SEQUENCE [LARGE SCALE GENOMIC DNA]</scope>
    <source>
        <strain evidence="6">Sdau11-99</strain>
    </source>
</reference>
<dbReference type="AlphaFoldDB" id="A0A8H4NB52"/>
<name>A0A8H4NB52_9PEZI</name>
<dbReference type="GO" id="GO:0000160">
    <property type="term" value="P:phosphorelay signal transduction system"/>
    <property type="evidence" value="ECO:0007669"/>
    <property type="project" value="UniProtKB-KW"/>
</dbReference>
<dbReference type="OrthoDB" id="3945455at2759"/>
<dbReference type="SMART" id="SM00448">
    <property type="entry name" value="REC"/>
    <property type="match status" value="1"/>
</dbReference>
<dbReference type="Gene3D" id="3.40.50.2300">
    <property type="match status" value="1"/>
</dbReference>
<evidence type="ECO:0000256" key="4">
    <source>
        <dbReference type="SAM" id="MobiDB-lite"/>
    </source>
</evidence>
<evidence type="ECO:0000256" key="3">
    <source>
        <dbReference type="PROSITE-ProRule" id="PRU00169"/>
    </source>
</evidence>
<dbReference type="EMBL" id="WWBZ02000002">
    <property type="protein sequence ID" value="KAF4312551.1"/>
    <property type="molecule type" value="Genomic_DNA"/>
</dbReference>
<dbReference type="PANTHER" id="PTHR45339">
    <property type="entry name" value="HYBRID SIGNAL TRANSDUCTION HISTIDINE KINASE J"/>
    <property type="match status" value="1"/>
</dbReference>
<feature type="modified residue" description="4-aspartylphosphate" evidence="3">
    <location>
        <position position="87"/>
    </location>
</feature>
<dbReference type="Pfam" id="PF00072">
    <property type="entry name" value="Response_reg"/>
    <property type="match status" value="1"/>
</dbReference>
<comment type="caution">
    <text evidence="6">The sequence shown here is derived from an EMBL/GenBank/DDBJ whole genome shotgun (WGS) entry which is preliminary data.</text>
</comment>
<keyword evidence="2" id="KW-0902">Two-component regulatory system</keyword>
<evidence type="ECO:0000256" key="1">
    <source>
        <dbReference type="ARBA" id="ARBA00022553"/>
    </source>
</evidence>
<gene>
    <name evidence="6" type="ORF">GTA08_BOTSDO11916</name>
</gene>
<feature type="region of interest" description="Disordered" evidence="4">
    <location>
        <begin position="252"/>
        <end position="290"/>
    </location>
</feature>
<proteinExistence type="predicted"/>
<evidence type="ECO:0000313" key="6">
    <source>
        <dbReference type="EMBL" id="KAF4312551.1"/>
    </source>
</evidence>
<keyword evidence="7" id="KW-1185">Reference proteome</keyword>
<accession>A0A8H4NB52</accession>
<dbReference type="InterPro" id="IPR001789">
    <property type="entry name" value="Sig_transdc_resp-reg_receiver"/>
</dbReference>
<dbReference type="SUPFAM" id="SSF52172">
    <property type="entry name" value="CheY-like"/>
    <property type="match status" value="1"/>
</dbReference>
<dbReference type="CDD" id="cd17546">
    <property type="entry name" value="REC_hyHK_CKI1_RcsC-like"/>
    <property type="match status" value="1"/>
</dbReference>
<dbReference type="PROSITE" id="PS50110">
    <property type="entry name" value="RESPONSE_REGULATORY"/>
    <property type="match status" value="1"/>
</dbReference>
<feature type="domain" description="Response regulatory" evidence="5">
    <location>
        <begin position="32"/>
        <end position="160"/>
    </location>
</feature>
<evidence type="ECO:0000256" key="2">
    <source>
        <dbReference type="ARBA" id="ARBA00023012"/>
    </source>
</evidence>
<protein>
    <submittedName>
        <fullName evidence="6">PAS domain-containing protein</fullName>
    </submittedName>
</protein>
<keyword evidence="1 3" id="KW-0597">Phosphoprotein</keyword>
<dbReference type="Proteomes" id="UP000572817">
    <property type="component" value="Unassembled WGS sequence"/>
</dbReference>
<dbReference type="InterPro" id="IPR011006">
    <property type="entry name" value="CheY-like_superfamily"/>
</dbReference>
<organism evidence="6 7">
    <name type="scientific">Botryosphaeria dothidea</name>
    <dbReference type="NCBI Taxonomy" id="55169"/>
    <lineage>
        <taxon>Eukaryota</taxon>
        <taxon>Fungi</taxon>
        <taxon>Dikarya</taxon>
        <taxon>Ascomycota</taxon>
        <taxon>Pezizomycotina</taxon>
        <taxon>Dothideomycetes</taxon>
        <taxon>Dothideomycetes incertae sedis</taxon>
        <taxon>Botryosphaeriales</taxon>
        <taxon>Botryosphaeriaceae</taxon>
        <taxon>Botryosphaeria</taxon>
    </lineage>
</organism>
<feature type="compositionally biased region" description="Polar residues" evidence="4">
    <location>
        <begin position="268"/>
        <end position="280"/>
    </location>
</feature>
<evidence type="ECO:0000313" key="7">
    <source>
        <dbReference type="Proteomes" id="UP000572817"/>
    </source>
</evidence>
<evidence type="ECO:0000259" key="5">
    <source>
        <dbReference type="PROSITE" id="PS50110"/>
    </source>
</evidence>